<evidence type="ECO:0000256" key="1">
    <source>
        <dbReference type="SAM" id="MobiDB-lite"/>
    </source>
</evidence>
<evidence type="ECO:0000313" key="5">
    <source>
        <dbReference type="Proteomes" id="UP000799291"/>
    </source>
</evidence>
<organism evidence="4 5">
    <name type="scientific">Lentithecium fluviatile CBS 122367</name>
    <dbReference type="NCBI Taxonomy" id="1168545"/>
    <lineage>
        <taxon>Eukaryota</taxon>
        <taxon>Fungi</taxon>
        <taxon>Dikarya</taxon>
        <taxon>Ascomycota</taxon>
        <taxon>Pezizomycotina</taxon>
        <taxon>Dothideomycetes</taxon>
        <taxon>Pleosporomycetidae</taxon>
        <taxon>Pleosporales</taxon>
        <taxon>Massarineae</taxon>
        <taxon>Lentitheciaceae</taxon>
        <taxon>Lentithecium</taxon>
    </lineage>
</organism>
<keyword evidence="5" id="KW-1185">Reference proteome</keyword>
<reference evidence="4" key="1">
    <citation type="journal article" date="2020" name="Stud. Mycol.">
        <title>101 Dothideomycetes genomes: a test case for predicting lifestyles and emergence of pathogens.</title>
        <authorList>
            <person name="Haridas S."/>
            <person name="Albert R."/>
            <person name="Binder M."/>
            <person name="Bloem J."/>
            <person name="Labutti K."/>
            <person name="Salamov A."/>
            <person name="Andreopoulos B."/>
            <person name="Baker S."/>
            <person name="Barry K."/>
            <person name="Bills G."/>
            <person name="Bluhm B."/>
            <person name="Cannon C."/>
            <person name="Castanera R."/>
            <person name="Culley D."/>
            <person name="Daum C."/>
            <person name="Ezra D."/>
            <person name="Gonzalez J."/>
            <person name="Henrissat B."/>
            <person name="Kuo A."/>
            <person name="Liang C."/>
            <person name="Lipzen A."/>
            <person name="Lutzoni F."/>
            <person name="Magnuson J."/>
            <person name="Mondo S."/>
            <person name="Nolan M."/>
            <person name="Ohm R."/>
            <person name="Pangilinan J."/>
            <person name="Park H.-J."/>
            <person name="Ramirez L."/>
            <person name="Alfaro M."/>
            <person name="Sun H."/>
            <person name="Tritt A."/>
            <person name="Yoshinaga Y."/>
            <person name="Zwiers L.-H."/>
            <person name="Turgeon B."/>
            <person name="Goodwin S."/>
            <person name="Spatafora J."/>
            <person name="Crous P."/>
            <person name="Grigoriev I."/>
        </authorList>
    </citation>
    <scope>NUCLEOTIDE SEQUENCE</scope>
    <source>
        <strain evidence="4">CBS 122367</strain>
    </source>
</reference>
<keyword evidence="3" id="KW-0732">Signal</keyword>
<keyword evidence="2" id="KW-0472">Membrane</keyword>
<sequence>MLLYALYAILAFFSLLAVVSSSAITTYTDAKCNASFNNLDVINGYPDGVCTPLRIIGNVQAFQIARLDPGCAVTLYGPDETELKCSASLKIVAEFAKCYDSFWVYYSVDGCLPPVSSSIILPTATPTPTPFPTPSALSATPPSPTTTSASASPPPAPLTNYTGIVVGGLIAGVAIVAIVFGIIFFCIHRKNRQNKKPLPSSPPSYELSIEHARLEAARASIPEIRSPEKVAPAMLAEMGRNSTYIPPAELPGDAMVEQDKKGINRHVKIHEV</sequence>
<evidence type="ECO:0008006" key="6">
    <source>
        <dbReference type="Google" id="ProtNLM"/>
    </source>
</evidence>
<gene>
    <name evidence="4" type="ORF">K458DRAFT_430656</name>
</gene>
<accession>A0A6G1J3F7</accession>
<keyword evidence="2" id="KW-0812">Transmembrane</keyword>
<feature type="signal peptide" evidence="3">
    <location>
        <begin position="1"/>
        <end position="21"/>
    </location>
</feature>
<protein>
    <recommendedName>
        <fullName evidence="6">Mid2 domain-containing protein</fullName>
    </recommendedName>
</protein>
<feature type="compositionally biased region" description="Low complexity" evidence="1">
    <location>
        <begin position="134"/>
        <end position="151"/>
    </location>
</feature>
<evidence type="ECO:0000313" key="4">
    <source>
        <dbReference type="EMBL" id="KAF2685064.1"/>
    </source>
</evidence>
<proteinExistence type="predicted"/>
<feature type="transmembrane region" description="Helical" evidence="2">
    <location>
        <begin position="161"/>
        <end position="187"/>
    </location>
</feature>
<feature type="chain" id="PRO_5026185058" description="Mid2 domain-containing protein" evidence="3">
    <location>
        <begin position="22"/>
        <end position="272"/>
    </location>
</feature>
<dbReference type="EMBL" id="MU005579">
    <property type="protein sequence ID" value="KAF2685064.1"/>
    <property type="molecule type" value="Genomic_DNA"/>
</dbReference>
<feature type="region of interest" description="Disordered" evidence="1">
    <location>
        <begin position="130"/>
        <end position="154"/>
    </location>
</feature>
<name>A0A6G1J3F7_9PLEO</name>
<dbReference type="Proteomes" id="UP000799291">
    <property type="component" value="Unassembled WGS sequence"/>
</dbReference>
<keyword evidence="2" id="KW-1133">Transmembrane helix</keyword>
<evidence type="ECO:0000256" key="2">
    <source>
        <dbReference type="SAM" id="Phobius"/>
    </source>
</evidence>
<dbReference type="OrthoDB" id="4157427at2759"/>
<evidence type="ECO:0000256" key="3">
    <source>
        <dbReference type="SAM" id="SignalP"/>
    </source>
</evidence>
<dbReference type="AlphaFoldDB" id="A0A6G1J3F7"/>